<dbReference type="PROSITE" id="PS50041">
    <property type="entry name" value="C_TYPE_LECTIN_2"/>
    <property type="match status" value="1"/>
</dbReference>
<dbReference type="EMBL" id="OU015566">
    <property type="protein sequence ID" value="CAG5106973.1"/>
    <property type="molecule type" value="Genomic_DNA"/>
</dbReference>
<dbReference type="InterPro" id="IPR016187">
    <property type="entry name" value="CTDL_fold"/>
</dbReference>
<evidence type="ECO:0000259" key="1">
    <source>
        <dbReference type="PROSITE" id="PS50041"/>
    </source>
</evidence>
<keyword evidence="3" id="KW-1185">Reference proteome</keyword>
<dbReference type="Proteomes" id="UP001158576">
    <property type="component" value="Chromosome 1"/>
</dbReference>
<protein>
    <submittedName>
        <fullName evidence="2">Oidioi.mRNA.OKI2018_I69.chr1.g3088.t1.cds</fullName>
    </submittedName>
</protein>
<proteinExistence type="predicted"/>
<gene>
    <name evidence="2" type="ORF">OKIOD_LOCUS11853</name>
</gene>
<accession>A0ABN7SYI4</accession>
<dbReference type="InterPro" id="IPR001304">
    <property type="entry name" value="C-type_lectin-like"/>
</dbReference>
<organism evidence="2 3">
    <name type="scientific">Oikopleura dioica</name>
    <name type="common">Tunicate</name>
    <dbReference type="NCBI Taxonomy" id="34765"/>
    <lineage>
        <taxon>Eukaryota</taxon>
        <taxon>Metazoa</taxon>
        <taxon>Chordata</taxon>
        <taxon>Tunicata</taxon>
        <taxon>Appendicularia</taxon>
        <taxon>Copelata</taxon>
        <taxon>Oikopleuridae</taxon>
        <taxon>Oikopleura</taxon>
    </lineage>
</organism>
<sequence length="281" mass="31609">MKLGFFFTASASASVTFTAFKESGFTRPQAKADCESRGLRLANIYSQEEQDLLNQVITDADGLERAFWLGMTQGNDTEKNTIKDIDGNDLRFYDGWREDQPSNKLNHPNDKHTSGEYEDCVRQFGLEGWNDAICSRTWSGAKKNNIAMGHICEDRPSSAAVEELDSHFQIWANTFTNANIAARWEATKFSGFSLRLKPSNMFKKLVERILKLNCAESEASIGSMPAVDTTGDAQDELDKMIQGYKDFFATYFSNCRGGVLNTKLNEKIDRWAALLSDKIQN</sequence>
<dbReference type="Gene3D" id="3.10.100.10">
    <property type="entry name" value="Mannose-Binding Protein A, subunit A"/>
    <property type="match status" value="1"/>
</dbReference>
<evidence type="ECO:0000313" key="3">
    <source>
        <dbReference type="Proteomes" id="UP001158576"/>
    </source>
</evidence>
<dbReference type="InterPro" id="IPR016186">
    <property type="entry name" value="C-type_lectin-like/link_sf"/>
</dbReference>
<reference evidence="2 3" key="1">
    <citation type="submission" date="2021-04" db="EMBL/GenBank/DDBJ databases">
        <authorList>
            <person name="Bliznina A."/>
        </authorList>
    </citation>
    <scope>NUCLEOTIDE SEQUENCE [LARGE SCALE GENOMIC DNA]</scope>
</reference>
<feature type="domain" description="C-type lectin" evidence="1">
    <location>
        <begin position="29"/>
        <end position="136"/>
    </location>
</feature>
<name>A0ABN7SYI4_OIKDI</name>
<dbReference type="Pfam" id="PF00059">
    <property type="entry name" value="Lectin_C"/>
    <property type="match status" value="1"/>
</dbReference>
<dbReference type="SUPFAM" id="SSF56436">
    <property type="entry name" value="C-type lectin-like"/>
    <property type="match status" value="1"/>
</dbReference>
<evidence type="ECO:0000313" key="2">
    <source>
        <dbReference type="EMBL" id="CAG5106973.1"/>
    </source>
</evidence>